<evidence type="ECO:0000313" key="3">
    <source>
        <dbReference type="EMBL" id="QHN73933.1"/>
    </source>
</evidence>
<dbReference type="EMBL" id="MN342245">
    <property type="protein sequence ID" value="QHN73933.1"/>
    <property type="molecule type" value="Genomic_DNA"/>
</dbReference>
<reference evidence="3" key="2">
    <citation type="journal article" date="2019" name="Viruses">
        <title>Identification of Loci Associated with Enhanced Virulence in Spodoptera litura Nucleopolyhedrovirus Isolates Using Deep Sequencing.</title>
        <authorList>
            <person name="Zwart M.P."/>
            <person name="Ali G."/>
            <person name="Strien E.A.V."/>
            <person name="Schijlen E.G.W.M."/>
            <person name="Wang M."/>
            <person name="Werf W.V."/>
            <person name="Vlak J.M."/>
        </authorList>
    </citation>
    <scope>NUCLEOTIDE SEQUENCE</scope>
    <source>
        <strain evidence="3">G2</strain>
    </source>
</reference>
<organism evidence="2 4">
    <name type="scientific">Spodoptera litura multicapsid nucleopolyhedrovirus</name>
    <name type="common">SpltMNPV</name>
    <dbReference type="NCBI Taxonomy" id="46242"/>
    <lineage>
        <taxon>Viruses</taxon>
        <taxon>Viruses incertae sedis</taxon>
        <taxon>Naldaviricetes</taxon>
        <taxon>Lefavirales</taxon>
        <taxon>Baculoviridae</taxon>
        <taxon>Alphabaculovirus</taxon>
        <taxon>Alphabaculovirus spliturae</taxon>
    </lineage>
</organism>
<feature type="region of interest" description="Disordered" evidence="1">
    <location>
        <begin position="1"/>
        <end position="25"/>
    </location>
</feature>
<sequence>MFSESPLRRQHEQQQRQQRSEHEQRRTLNLFLGEPPANVENDKCDDDDVIYFEGVIESLTDDERDKHSCFSEIKKEEALLMKKAYYDLMYHSAGNYYKYHTLLDALLMYKTCVELIDDSAWSANVIESCETFVTFMFRLFGLFNRIIVVVPANVNWEEDNLSALLKQLSQLSIITIEQLDTR</sequence>
<keyword evidence="4" id="KW-1185">Reference proteome</keyword>
<dbReference type="InterPro" id="IPR007773">
    <property type="entry name" value="AcMNPV_P18"/>
</dbReference>
<dbReference type="KEGG" id="vg:922115"/>
<evidence type="ECO:0000256" key="1">
    <source>
        <dbReference type="SAM" id="MobiDB-lite"/>
    </source>
</evidence>
<evidence type="ECO:0008006" key="5">
    <source>
        <dbReference type="Google" id="ProtNLM"/>
    </source>
</evidence>
<dbReference type="OrthoDB" id="11558at10239"/>
<dbReference type="EMBL" id="AF325155">
    <property type="protein sequence ID" value="AAL01766.1"/>
    <property type="molecule type" value="Genomic_DNA"/>
</dbReference>
<evidence type="ECO:0000313" key="4">
    <source>
        <dbReference type="Proteomes" id="UP000202667"/>
    </source>
</evidence>
<evidence type="ECO:0000313" key="2">
    <source>
        <dbReference type="EMBL" id="AAL01766.1"/>
    </source>
</evidence>
<name>Q91BE3_NPVST</name>
<proteinExistence type="predicted"/>
<gene>
    <name evidence="3" type="primary">ORF84</name>
</gene>
<dbReference type="Proteomes" id="UP000202667">
    <property type="component" value="Segment"/>
</dbReference>
<accession>Q91BE3</accession>
<reference evidence="2 4" key="1">
    <citation type="journal article" date="2001" name="Virology">
        <title>Sequence analysis of the Spodoptera litura multicapsid nucleopolyhedrovirus genome.</title>
        <authorList>
            <person name="Pang Y."/>
            <person name="Yu J."/>
            <person name="Wang L."/>
            <person name="Hu X."/>
            <person name="Bao W."/>
            <person name="Li G."/>
            <person name="Chen C."/>
            <person name="Han H."/>
            <person name="Hu S."/>
            <person name="Yang H."/>
        </authorList>
    </citation>
    <scope>NUCLEOTIDE SEQUENCE [LARGE SCALE GENOMIC DNA]</scope>
    <source>
        <strain evidence="2 4">G2</strain>
    </source>
</reference>
<organismHost>
    <name type="scientific">Lepidoptera</name>
    <name type="common">moths &amp; butterflies</name>
    <dbReference type="NCBI Taxonomy" id="7088"/>
</organismHost>
<dbReference type="Pfam" id="PF05081">
    <property type="entry name" value="AcMNPV_P18"/>
    <property type="match status" value="1"/>
</dbReference>
<dbReference type="RefSeq" id="NP_258352.1">
    <property type="nucleotide sequence ID" value="NC_003102.1"/>
</dbReference>
<protein>
    <recommendedName>
        <fullName evidence="5">P18</fullName>
    </recommendedName>
</protein>